<feature type="transmembrane region" description="Helical" evidence="5">
    <location>
        <begin position="120"/>
        <end position="141"/>
    </location>
</feature>
<evidence type="ECO:0000256" key="2">
    <source>
        <dbReference type="ARBA" id="ARBA00022692"/>
    </source>
</evidence>
<sequence>MSAIMLQSKSVVNIDPRTKLVVFVLINIMMMGSKPVMVEVLLAGISCLLLLNGQMIQETLLYGGLFFLLLAVDSGYGLQVSTPVGQGLIIADRMIRLFLPMVMCFTVLMKNTTVSEFIAAFQKAHLPMGFIIPFAVMVRFVPTVKEEYRAIVQAMSYRGIPMGVKAVLFKPFMTLEYVMVPLLISSAGVMDELAAAAMTRGLDRDSVRSNLADVKLRLPDYGLMAGVIIIFILMKKGWLG</sequence>
<dbReference type="Proteomes" id="UP000036873">
    <property type="component" value="Unassembled WGS sequence"/>
</dbReference>
<proteinExistence type="predicted"/>
<feature type="transmembrane region" description="Helical" evidence="5">
    <location>
        <begin position="84"/>
        <end position="108"/>
    </location>
</feature>
<evidence type="ECO:0000256" key="3">
    <source>
        <dbReference type="ARBA" id="ARBA00022989"/>
    </source>
</evidence>
<dbReference type="Pfam" id="PF02361">
    <property type="entry name" value="CbiQ"/>
    <property type="match status" value="1"/>
</dbReference>
<name>A0A0L6TVE0_9FIRM</name>
<feature type="transmembrane region" description="Helical" evidence="5">
    <location>
        <begin position="218"/>
        <end position="234"/>
    </location>
</feature>
<evidence type="ECO:0000256" key="5">
    <source>
        <dbReference type="SAM" id="Phobius"/>
    </source>
</evidence>
<keyword evidence="2 5" id="KW-0812">Transmembrane</keyword>
<evidence type="ECO:0000256" key="4">
    <source>
        <dbReference type="ARBA" id="ARBA00023136"/>
    </source>
</evidence>
<evidence type="ECO:0000313" key="7">
    <source>
        <dbReference type="Proteomes" id="UP000036873"/>
    </source>
</evidence>
<evidence type="ECO:0000313" key="6">
    <source>
        <dbReference type="EMBL" id="KNZ40236.1"/>
    </source>
</evidence>
<gene>
    <name evidence="6" type="ORF">AKG39_18685</name>
</gene>
<dbReference type="InterPro" id="IPR003339">
    <property type="entry name" value="ABC/ECF_trnsptr_transmembrane"/>
</dbReference>
<evidence type="ECO:0000256" key="1">
    <source>
        <dbReference type="ARBA" id="ARBA00004141"/>
    </source>
</evidence>
<protein>
    <recommendedName>
        <fullName evidence="8">Transporter</fullName>
    </recommendedName>
</protein>
<dbReference type="OrthoDB" id="3730291at2"/>
<accession>A0A0L6TVE0</accession>
<dbReference type="EMBL" id="LGYO01000072">
    <property type="protein sequence ID" value="KNZ40236.1"/>
    <property type="molecule type" value="Genomic_DNA"/>
</dbReference>
<dbReference type="PANTHER" id="PTHR33514:SF13">
    <property type="entry name" value="PROTEIN ABCI12, CHLOROPLASTIC"/>
    <property type="match status" value="1"/>
</dbReference>
<feature type="transmembrane region" description="Helical" evidence="5">
    <location>
        <begin position="60"/>
        <end position="78"/>
    </location>
</feature>
<keyword evidence="4 5" id="KW-0472">Membrane</keyword>
<dbReference type="CDD" id="cd16914">
    <property type="entry name" value="EcfT"/>
    <property type="match status" value="1"/>
</dbReference>
<reference evidence="7" key="1">
    <citation type="submission" date="2015-07" db="EMBL/GenBank/DDBJ databases">
        <title>Draft genome sequence of Acetobacterium bakii DSM 8293, a potential psychrophilic chemical producer through syngas fermentation.</title>
        <authorList>
            <person name="Song Y."/>
            <person name="Hwang S."/>
            <person name="Cho B.-K."/>
        </authorList>
    </citation>
    <scope>NUCLEOTIDE SEQUENCE [LARGE SCALE GENOMIC DNA]</scope>
    <source>
        <strain evidence="7">DSM 8239</strain>
    </source>
</reference>
<comment type="caution">
    <text evidence="6">The sequence shown here is derived from an EMBL/GenBank/DDBJ whole genome shotgun (WGS) entry which is preliminary data.</text>
</comment>
<comment type="subcellular location">
    <subcellularLocation>
        <location evidence="1">Membrane</location>
        <topology evidence="1">Multi-pass membrane protein</topology>
    </subcellularLocation>
</comment>
<dbReference type="GO" id="GO:0005886">
    <property type="term" value="C:plasma membrane"/>
    <property type="evidence" value="ECO:0007669"/>
    <property type="project" value="UniProtKB-ARBA"/>
</dbReference>
<evidence type="ECO:0008006" key="8">
    <source>
        <dbReference type="Google" id="ProtNLM"/>
    </source>
</evidence>
<dbReference type="STRING" id="52689.AKG39_18685"/>
<keyword evidence="7" id="KW-1185">Reference proteome</keyword>
<feature type="transmembrane region" description="Helical" evidence="5">
    <location>
        <begin position="20"/>
        <end position="51"/>
    </location>
</feature>
<keyword evidence="3 5" id="KW-1133">Transmembrane helix</keyword>
<dbReference type="PANTHER" id="PTHR33514">
    <property type="entry name" value="PROTEIN ABCI12, CHLOROPLASTIC"/>
    <property type="match status" value="1"/>
</dbReference>
<organism evidence="6 7">
    <name type="scientific">Acetobacterium bakii</name>
    <dbReference type="NCBI Taxonomy" id="52689"/>
    <lineage>
        <taxon>Bacteria</taxon>
        <taxon>Bacillati</taxon>
        <taxon>Bacillota</taxon>
        <taxon>Clostridia</taxon>
        <taxon>Eubacteriales</taxon>
        <taxon>Eubacteriaceae</taxon>
        <taxon>Acetobacterium</taxon>
    </lineage>
</organism>
<dbReference type="AlphaFoldDB" id="A0A0L6TVE0"/>